<dbReference type="EMBL" id="ML213701">
    <property type="protein sequence ID" value="TFK31847.1"/>
    <property type="molecule type" value="Genomic_DNA"/>
</dbReference>
<name>A0A5C3LG48_9AGAR</name>
<dbReference type="Proteomes" id="UP000308652">
    <property type="component" value="Unassembled WGS sequence"/>
</dbReference>
<reference evidence="1 2" key="1">
    <citation type="journal article" date="2019" name="Nat. Ecol. Evol.">
        <title>Megaphylogeny resolves global patterns of mushroom evolution.</title>
        <authorList>
            <person name="Varga T."/>
            <person name="Krizsan K."/>
            <person name="Foldi C."/>
            <person name="Dima B."/>
            <person name="Sanchez-Garcia M."/>
            <person name="Sanchez-Ramirez S."/>
            <person name="Szollosi G.J."/>
            <person name="Szarkandi J.G."/>
            <person name="Papp V."/>
            <person name="Albert L."/>
            <person name="Andreopoulos W."/>
            <person name="Angelini C."/>
            <person name="Antonin V."/>
            <person name="Barry K.W."/>
            <person name="Bougher N.L."/>
            <person name="Buchanan P."/>
            <person name="Buyck B."/>
            <person name="Bense V."/>
            <person name="Catcheside P."/>
            <person name="Chovatia M."/>
            <person name="Cooper J."/>
            <person name="Damon W."/>
            <person name="Desjardin D."/>
            <person name="Finy P."/>
            <person name="Geml J."/>
            <person name="Haridas S."/>
            <person name="Hughes K."/>
            <person name="Justo A."/>
            <person name="Karasinski D."/>
            <person name="Kautmanova I."/>
            <person name="Kiss B."/>
            <person name="Kocsube S."/>
            <person name="Kotiranta H."/>
            <person name="LaButti K.M."/>
            <person name="Lechner B.E."/>
            <person name="Liimatainen K."/>
            <person name="Lipzen A."/>
            <person name="Lukacs Z."/>
            <person name="Mihaltcheva S."/>
            <person name="Morgado L.N."/>
            <person name="Niskanen T."/>
            <person name="Noordeloos M.E."/>
            <person name="Ohm R.A."/>
            <person name="Ortiz-Santana B."/>
            <person name="Ovrebo C."/>
            <person name="Racz N."/>
            <person name="Riley R."/>
            <person name="Savchenko A."/>
            <person name="Shiryaev A."/>
            <person name="Soop K."/>
            <person name="Spirin V."/>
            <person name="Szebenyi C."/>
            <person name="Tomsovsky M."/>
            <person name="Tulloss R.E."/>
            <person name="Uehling J."/>
            <person name="Grigoriev I.V."/>
            <person name="Vagvolgyi C."/>
            <person name="Papp T."/>
            <person name="Martin F.M."/>
            <person name="Miettinen O."/>
            <person name="Hibbett D.S."/>
            <person name="Nagy L.G."/>
        </authorList>
    </citation>
    <scope>NUCLEOTIDE SEQUENCE [LARGE SCALE GENOMIC DNA]</scope>
    <source>
        <strain evidence="1 2">CBS 166.37</strain>
    </source>
</reference>
<organism evidence="1 2">
    <name type="scientific">Crucibulum laeve</name>
    <dbReference type="NCBI Taxonomy" id="68775"/>
    <lineage>
        <taxon>Eukaryota</taxon>
        <taxon>Fungi</taxon>
        <taxon>Dikarya</taxon>
        <taxon>Basidiomycota</taxon>
        <taxon>Agaricomycotina</taxon>
        <taxon>Agaricomycetes</taxon>
        <taxon>Agaricomycetidae</taxon>
        <taxon>Agaricales</taxon>
        <taxon>Agaricineae</taxon>
        <taxon>Nidulariaceae</taxon>
        <taxon>Crucibulum</taxon>
    </lineage>
</organism>
<evidence type="ECO:0000313" key="2">
    <source>
        <dbReference type="Proteomes" id="UP000308652"/>
    </source>
</evidence>
<keyword evidence="2" id="KW-1185">Reference proteome</keyword>
<proteinExistence type="predicted"/>
<evidence type="ECO:0000313" key="1">
    <source>
        <dbReference type="EMBL" id="TFK31847.1"/>
    </source>
</evidence>
<protein>
    <submittedName>
        <fullName evidence="1">Uncharacterized protein</fullName>
    </submittedName>
</protein>
<accession>A0A5C3LG48</accession>
<dbReference type="AlphaFoldDB" id="A0A5C3LG48"/>
<gene>
    <name evidence="1" type="ORF">BDQ12DRAFT_693421</name>
</gene>
<sequence>MLPVHEESHRAVAAVDKRDTARMSKSVLINMPYRRFQQYAIAISIVSAVYDSLEGGFSIGLCVDLAPGHLSSESNLVLRSSPNFWSSGVSDKF</sequence>